<evidence type="ECO:0000313" key="2">
    <source>
        <dbReference type="Proteomes" id="UP001221150"/>
    </source>
</evidence>
<accession>A0ABT6AFD0</accession>
<dbReference type="EMBL" id="JARJBB010000085">
    <property type="protein sequence ID" value="MDF3303358.1"/>
    <property type="molecule type" value="Genomic_DNA"/>
</dbReference>
<keyword evidence="2" id="KW-1185">Reference proteome</keyword>
<organism evidence="1 2">
    <name type="scientific">Streptomyces tropicalis</name>
    <dbReference type="NCBI Taxonomy" id="3034234"/>
    <lineage>
        <taxon>Bacteria</taxon>
        <taxon>Bacillati</taxon>
        <taxon>Actinomycetota</taxon>
        <taxon>Actinomycetes</taxon>
        <taxon>Kitasatosporales</taxon>
        <taxon>Streptomycetaceae</taxon>
        <taxon>Streptomyces</taxon>
    </lineage>
</organism>
<sequence>MSEHLTEATILPTQVTTALNELREATGQTAEIQRTSPLHYLLVLTSERVELTLTWRRTYRGSWKWNNSTLTVDGTPRELARDLDDFTHIWKDPDVLSRPGGRSEVPALTPVADEAQLPGLVRRSLDRMRSHAERKASDGSVQVIAAATDTGYTIELASTRGTLHLRYAPRRRPAGAWDLDERNGFQVFDANGMDATKKFAGNLMAALADLFGVGAAPAVPGQT</sequence>
<evidence type="ECO:0000313" key="1">
    <source>
        <dbReference type="EMBL" id="MDF3303358.1"/>
    </source>
</evidence>
<feature type="non-terminal residue" evidence="1">
    <location>
        <position position="223"/>
    </location>
</feature>
<reference evidence="1 2" key="1">
    <citation type="submission" date="2023-03" db="EMBL/GenBank/DDBJ databases">
        <title>Draft genome sequence of Streptomyces sp. K1PA1 isolated from peat swamp forest in Thailand.</title>
        <authorList>
            <person name="Klaysubun C."/>
            <person name="Duangmal K."/>
        </authorList>
    </citation>
    <scope>NUCLEOTIDE SEQUENCE [LARGE SCALE GENOMIC DNA]</scope>
    <source>
        <strain evidence="1 2">K1PA1</strain>
    </source>
</reference>
<gene>
    <name evidence="1" type="ORF">P3H78_33095</name>
</gene>
<comment type="caution">
    <text evidence="1">The sequence shown here is derived from an EMBL/GenBank/DDBJ whole genome shotgun (WGS) entry which is preliminary data.</text>
</comment>
<proteinExistence type="predicted"/>
<name>A0ABT6AFD0_9ACTN</name>
<dbReference type="RefSeq" id="WP_276112872.1">
    <property type="nucleotide sequence ID" value="NZ_JARJBB010000085.1"/>
</dbReference>
<dbReference type="Proteomes" id="UP001221150">
    <property type="component" value="Unassembled WGS sequence"/>
</dbReference>
<protein>
    <submittedName>
        <fullName evidence="1">Uncharacterized protein</fullName>
    </submittedName>
</protein>